<evidence type="ECO:0000313" key="1">
    <source>
        <dbReference type="EMBL" id="KAI4369691.1"/>
    </source>
</evidence>
<reference evidence="2" key="1">
    <citation type="journal article" date="2023" name="Front. Plant Sci.">
        <title>Chromosomal-level genome assembly of Melastoma candidum provides insights into trichome evolution.</title>
        <authorList>
            <person name="Zhong Y."/>
            <person name="Wu W."/>
            <person name="Sun C."/>
            <person name="Zou P."/>
            <person name="Liu Y."/>
            <person name="Dai S."/>
            <person name="Zhou R."/>
        </authorList>
    </citation>
    <scope>NUCLEOTIDE SEQUENCE [LARGE SCALE GENOMIC DNA]</scope>
</reference>
<gene>
    <name evidence="1" type="ORF">MLD38_018105</name>
</gene>
<dbReference type="EMBL" id="CM042884">
    <property type="protein sequence ID" value="KAI4369691.1"/>
    <property type="molecule type" value="Genomic_DNA"/>
</dbReference>
<accession>A0ACB9QRX7</accession>
<dbReference type="Proteomes" id="UP001057402">
    <property type="component" value="Chromosome 5"/>
</dbReference>
<proteinExistence type="predicted"/>
<keyword evidence="2" id="KW-1185">Reference proteome</keyword>
<organism evidence="1 2">
    <name type="scientific">Melastoma candidum</name>
    <dbReference type="NCBI Taxonomy" id="119954"/>
    <lineage>
        <taxon>Eukaryota</taxon>
        <taxon>Viridiplantae</taxon>
        <taxon>Streptophyta</taxon>
        <taxon>Embryophyta</taxon>
        <taxon>Tracheophyta</taxon>
        <taxon>Spermatophyta</taxon>
        <taxon>Magnoliopsida</taxon>
        <taxon>eudicotyledons</taxon>
        <taxon>Gunneridae</taxon>
        <taxon>Pentapetalae</taxon>
        <taxon>rosids</taxon>
        <taxon>malvids</taxon>
        <taxon>Myrtales</taxon>
        <taxon>Melastomataceae</taxon>
        <taxon>Melastomatoideae</taxon>
        <taxon>Melastomateae</taxon>
        <taxon>Melastoma</taxon>
    </lineage>
</organism>
<comment type="caution">
    <text evidence="1">The sequence shown here is derived from an EMBL/GenBank/DDBJ whole genome shotgun (WGS) entry which is preliminary data.</text>
</comment>
<evidence type="ECO:0000313" key="2">
    <source>
        <dbReference type="Proteomes" id="UP001057402"/>
    </source>
</evidence>
<name>A0ACB9QRX7_9MYRT</name>
<protein>
    <submittedName>
        <fullName evidence="1">Uncharacterized protein</fullName>
    </submittedName>
</protein>
<sequence>MDGAIGGAKTLRLDLGGYCRRRGAPGSRAAVAGERREMVVLLLLRLQVAGGEADVAADSGDALDYELPSLWSAGGTRLILEDAEGRWRPSCLKSRSAAGVGSFTVAKGLASKVLVAWLKVLILTAEGLDHLQMEELTVAAASGDG</sequence>